<keyword evidence="5" id="KW-0597">Phosphoprotein</keyword>
<keyword evidence="4" id="KW-1003">Cell membrane</keyword>
<keyword evidence="8 12" id="KW-0418">Kinase</keyword>
<dbReference type="PRINTS" id="PR00344">
    <property type="entry name" value="BCTRLSENSOR"/>
</dbReference>
<dbReference type="Gene3D" id="3.30.565.10">
    <property type="entry name" value="Histidine kinase-like ATPase, C-terminal domain"/>
    <property type="match status" value="1"/>
</dbReference>
<dbReference type="InterPro" id="IPR050980">
    <property type="entry name" value="2C_sensor_his_kinase"/>
</dbReference>
<keyword evidence="10" id="KW-1133">Transmembrane helix</keyword>
<reference evidence="13" key="1">
    <citation type="journal article" date="2019" name="Int. J. Syst. Evol. Microbiol.">
        <title>The Global Catalogue of Microorganisms (GCM) 10K type strain sequencing project: providing services to taxonomists for standard genome sequencing and annotation.</title>
        <authorList>
            <consortium name="The Broad Institute Genomics Platform"/>
            <consortium name="The Broad Institute Genome Sequencing Center for Infectious Disease"/>
            <person name="Wu L."/>
            <person name="Ma J."/>
        </authorList>
    </citation>
    <scope>NUCLEOTIDE SEQUENCE [LARGE SCALE GENOMIC DNA]</scope>
    <source>
        <strain evidence="13">CGMCC 1.10759</strain>
    </source>
</reference>
<dbReference type="Pfam" id="PF02518">
    <property type="entry name" value="HATPase_c"/>
    <property type="match status" value="1"/>
</dbReference>
<dbReference type="EC" id="2.7.13.3" evidence="3"/>
<evidence type="ECO:0000256" key="7">
    <source>
        <dbReference type="ARBA" id="ARBA00022741"/>
    </source>
</evidence>
<dbReference type="InterPro" id="IPR005467">
    <property type="entry name" value="His_kinase_dom"/>
</dbReference>
<evidence type="ECO:0000259" key="11">
    <source>
        <dbReference type="PROSITE" id="PS50109"/>
    </source>
</evidence>
<comment type="subcellular location">
    <subcellularLocation>
        <location evidence="2">Cell membrane</location>
        <topology evidence="2">Multi-pass membrane protein</topology>
    </subcellularLocation>
</comment>
<keyword evidence="9" id="KW-0067">ATP-binding</keyword>
<dbReference type="Gene3D" id="1.10.287.130">
    <property type="match status" value="1"/>
</dbReference>
<dbReference type="InterPro" id="IPR004358">
    <property type="entry name" value="Sig_transdc_His_kin-like_C"/>
</dbReference>
<keyword evidence="7" id="KW-0547">Nucleotide-binding</keyword>
<dbReference type="InterPro" id="IPR036890">
    <property type="entry name" value="HATPase_C_sf"/>
</dbReference>
<dbReference type="SMART" id="SM00387">
    <property type="entry name" value="HATPase_c"/>
    <property type="match status" value="1"/>
</dbReference>
<feature type="transmembrane region" description="Helical" evidence="10">
    <location>
        <begin position="100"/>
        <end position="120"/>
    </location>
</feature>
<dbReference type="Proteomes" id="UP001595904">
    <property type="component" value="Unassembled WGS sequence"/>
</dbReference>
<dbReference type="SMART" id="SM00388">
    <property type="entry name" value="HisKA"/>
    <property type="match status" value="1"/>
</dbReference>
<keyword evidence="6" id="KW-0808">Transferase</keyword>
<dbReference type="PANTHER" id="PTHR44936">
    <property type="entry name" value="SENSOR PROTEIN CREC"/>
    <property type="match status" value="1"/>
</dbReference>
<dbReference type="PANTHER" id="PTHR44936:SF10">
    <property type="entry name" value="SENSOR PROTEIN RSTB"/>
    <property type="match status" value="1"/>
</dbReference>
<sequence length="370" mass="41513">MKATDVRVPLFLTILIMSSAPLIAASYLLDRSLRTSLNLGFNPQVVQVLDQASENLRALGKLDADNRDTYRAQFEELQSLRHVYDNPRLIRRSIEDSIKIYFGAGFIAAILLAVVAASLLSSRIARRYRLTYEELIGQREKVRYLQEMSSWQELARMLAHEIKNPLTPIEVLVSSLSRSYLQKGAPEFREQLDQTQKMIREELDHLKNTVNRFGEFARLPRVEAVERNVTDVLAAHIEAMTATTEGAEISFHSDARNARARVDVTLLRQVLSNIVRNGIEANPGRRVRFDIALTSDAKQIQICVANDGVAVPEDLAPRIFDPYVSSKTGNNNMGLGLAIVKKIVIEHGGDVSYRDSTGRPCFVILLPNVT</sequence>
<evidence type="ECO:0000256" key="1">
    <source>
        <dbReference type="ARBA" id="ARBA00000085"/>
    </source>
</evidence>
<dbReference type="SUPFAM" id="SSF55874">
    <property type="entry name" value="ATPase domain of HSP90 chaperone/DNA topoisomerase II/histidine kinase"/>
    <property type="match status" value="1"/>
</dbReference>
<dbReference type="Pfam" id="PF00512">
    <property type="entry name" value="HisKA"/>
    <property type="match status" value="1"/>
</dbReference>
<dbReference type="InterPro" id="IPR036097">
    <property type="entry name" value="HisK_dim/P_sf"/>
</dbReference>
<evidence type="ECO:0000256" key="6">
    <source>
        <dbReference type="ARBA" id="ARBA00022679"/>
    </source>
</evidence>
<evidence type="ECO:0000256" key="2">
    <source>
        <dbReference type="ARBA" id="ARBA00004651"/>
    </source>
</evidence>
<evidence type="ECO:0000256" key="5">
    <source>
        <dbReference type="ARBA" id="ARBA00022553"/>
    </source>
</evidence>
<organism evidence="12 13">
    <name type="scientific">Steroidobacter flavus</name>
    <dbReference type="NCBI Taxonomy" id="1842136"/>
    <lineage>
        <taxon>Bacteria</taxon>
        <taxon>Pseudomonadati</taxon>
        <taxon>Pseudomonadota</taxon>
        <taxon>Gammaproteobacteria</taxon>
        <taxon>Steroidobacterales</taxon>
        <taxon>Steroidobacteraceae</taxon>
        <taxon>Steroidobacter</taxon>
    </lineage>
</organism>
<evidence type="ECO:0000256" key="8">
    <source>
        <dbReference type="ARBA" id="ARBA00022777"/>
    </source>
</evidence>
<dbReference type="InterPro" id="IPR003594">
    <property type="entry name" value="HATPase_dom"/>
</dbReference>
<dbReference type="CDD" id="cd00075">
    <property type="entry name" value="HATPase"/>
    <property type="match status" value="1"/>
</dbReference>
<dbReference type="InterPro" id="IPR003661">
    <property type="entry name" value="HisK_dim/P_dom"/>
</dbReference>
<dbReference type="SUPFAM" id="SSF47384">
    <property type="entry name" value="Homodimeric domain of signal transducing histidine kinase"/>
    <property type="match status" value="1"/>
</dbReference>
<evidence type="ECO:0000256" key="3">
    <source>
        <dbReference type="ARBA" id="ARBA00012438"/>
    </source>
</evidence>
<feature type="domain" description="Histidine kinase" evidence="11">
    <location>
        <begin position="157"/>
        <end position="370"/>
    </location>
</feature>
<gene>
    <name evidence="12" type="ORF">ACFPN2_18660</name>
</gene>
<protein>
    <recommendedName>
        <fullName evidence="3">histidine kinase</fullName>
        <ecNumber evidence="3">2.7.13.3</ecNumber>
    </recommendedName>
</protein>
<evidence type="ECO:0000313" key="12">
    <source>
        <dbReference type="EMBL" id="MFC4311126.1"/>
    </source>
</evidence>
<feature type="transmembrane region" description="Helical" evidence="10">
    <location>
        <begin position="6"/>
        <end position="29"/>
    </location>
</feature>
<accession>A0ABV8SUE7</accession>
<evidence type="ECO:0000313" key="13">
    <source>
        <dbReference type="Proteomes" id="UP001595904"/>
    </source>
</evidence>
<dbReference type="CDD" id="cd00082">
    <property type="entry name" value="HisKA"/>
    <property type="match status" value="1"/>
</dbReference>
<comment type="caution">
    <text evidence="12">The sequence shown here is derived from an EMBL/GenBank/DDBJ whole genome shotgun (WGS) entry which is preliminary data.</text>
</comment>
<name>A0ABV8SUE7_9GAMM</name>
<evidence type="ECO:0000256" key="4">
    <source>
        <dbReference type="ARBA" id="ARBA00022475"/>
    </source>
</evidence>
<evidence type="ECO:0000256" key="10">
    <source>
        <dbReference type="SAM" id="Phobius"/>
    </source>
</evidence>
<dbReference type="EMBL" id="JBHSDU010000003">
    <property type="protein sequence ID" value="MFC4311126.1"/>
    <property type="molecule type" value="Genomic_DNA"/>
</dbReference>
<comment type="catalytic activity">
    <reaction evidence="1">
        <text>ATP + protein L-histidine = ADP + protein N-phospho-L-histidine.</text>
        <dbReference type="EC" id="2.7.13.3"/>
    </reaction>
</comment>
<dbReference type="RefSeq" id="WP_380599187.1">
    <property type="nucleotide sequence ID" value="NZ_JBHSDU010000003.1"/>
</dbReference>
<keyword evidence="10" id="KW-0472">Membrane</keyword>
<evidence type="ECO:0000256" key="9">
    <source>
        <dbReference type="ARBA" id="ARBA00022840"/>
    </source>
</evidence>
<proteinExistence type="predicted"/>
<dbReference type="GO" id="GO:0016301">
    <property type="term" value="F:kinase activity"/>
    <property type="evidence" value="ECO:0007669"/>
    <property type="project" value="UniProtKB-KW"/>
</dbReference>
<keyword evidence="13" id="KW-1185">Reference proteome</keyword>
<keyword evidence="10" id="KW-0812">Transmembrane</keyword>
<dbReference type="PROSITE" id="PS50109">
    <property type="entry name" value="HIS_KIN"/>
    <property type="match status" value="1"/>
</dbReference>